<name>A0ABN0VC36_9ACTN</name>
<dbReference type="InterPro" id="IPR001633">
    <property type="entry name" value="EAL_dom"/>
</dbReference>
<feature type="domain" description="EAL" evidence="4">
    <location>
        <begin position="520"/>
        <end position="778"/>
    </location>
</feature>
<dbReference type="InterPro" id="IPR052155">
    <property type="entry name" value="Biofilm_reg_signaling"/>
</dbReference>
<feature type="compositionally biased region" description="Low complexity" evidence="1">
    <location>
        <begin position="19"/>
        <end position="34"/>
    </location>
</feature>
<feature type="region of interest" description="Disordered" evidence="1">
    <location>
        <begin position="1"/>
        <end position="63"/>
    </location>
</feature>
<dbReference type="InterPro" id="IPR029787">
    <property type="entry name" value="Nucleotide_cyclase"/>
</dbReference>
<dbReference type="PROSITE" id="PS50887">
    <property type="entry name" value="GGDEF"/>
    <property type="match status" value="1"/>
</dbReference>
<dbReference type="CDD" id="cd01948">
    <property type="entry name" value="EAL"/>
    <property type="match status" value="1"/>
</dbReference>
<dbReference type="InterPro" id="IPR035965">
    <property type="entry name" value="PAS-like_dom_sf"/>
</dbReference>
<dbReference type="InterPro" id="IPR000014">
    <property type="entry name" value="PAS"/>
</dbReference>
<dbReference type="InterPro" id="IPR043128">
    <property type="entry name" value="Rev_trsase/Diguanyl_cyclase"/>
</dbReference>
<dbReference type="Gene3D" id="3.30.450.20">
    <property type="entry name" value="PAS domain"/>
    <property type="match status" value="1"/>
</dbReference>
<evidence type="ECO:0000259" key="4">
    <source>
        <dbReference type="PROSITE" id="PS50883"/>
    </source>
</evidence>
<dbReference type="NCBIfam" id="TIGR00254">
    <property type="entry name" value="GGDEF"/>
    <property type="match status" value="1"/>
</dbReference>
<dbReference type="InterPro" id="IPR000700">
    <property type="entry name" value="PAS-assoc_C"/>
</dbReference>
<dbReference type="PROSITE" id="PS50112">
    <property type="entry name" value="PAS"/>
    <property type="match status" value="1"/>
</dbReference>
<dbReference type="SMART" id="SM00086">
    <property type="entry name" value="PAC"/>
    <property type="match status" value="1"/>
</dbReference>
<dbReference type="InterPro" id="IPR001610">
    <property type="entry name" value="PAC"/>
</dbReference>
<protein>
    <submittedName>
        <fullName evidence="6">Cyclic Di-GMP phosphodiesterase RmdA</fullName>
    </submittedName>
</protein>
<evidence type="ECO:0000313" key="6">
    <source>
        <dbReference type="EMBL" id="GAA0285320.1"/>
    </source>
</evidence>
<dbReference type="PANTHER" id="PTHR44757:SF2">
    <property type="entry name" value="BIOFILM ARCHITECTURE MAINTENANCE PROTEIN MBAA"/>
    <property type="match status" value="1"/>
</dbReference>
<proteinExistence type="predicted"/>
<feature type="domain" description="PAC" evidence="3">
    <location>
        <begin position="293"/>
        <end position="345"/>
    </location>
</feature>
<dbReference type="CDD" id="cd00130">
    <property type="entry name" value="PAS"/>
    <property type="match status" value="1"/>
</dbReference>
<dbReference type="PROSITE" id="PS50113">
    <property type="entry name" value="PAC"/>
    <property type="match status" value="1"/>
</dbReference>
<dbReference type="Proteomes" id="UP001501867">
    <property type="component" value="Unassembled WGS sequence"/>
</dbReference>
<dbReference type="CDD" id="cd01949">
    <property type="entry name" value="GGDEF"/>
    <property type="match status" value="1"/>
</dbReference>
<reference evidence="6 7" key="1">
    <citation type="journal article" date="2019" name="Int. J. Syst. Evol. Microbiol.">
        <title>The Global Catalogue of Microorganisms (GCM) 10K type strain sequencing project: providing services to taxonomists for standard genome sequencing and annotation.</title>
        <authorList>
            <consortium name="The Broad Institute Genomics Platform"/>
            <consortium name="The Broad Institute Genome Sequencing Center for Infectious Disease"/>
            <person name="Wu L."/>
            <person name="Ma J."/>
        </authorList>
    </citation>
    <scope>NUCLEOTIDE SEQUENCE [LARGE SCALE GENOMIC DNA]</scope>
    <source>
        <strain evidence="6 7">JCM 4505</strain>
    </source>
</reference>
<dbReference type="SUPFAM" id="SSF141868">
    <property type="entry name" value="EAL domain-like"/>
    <property type="match status" value="1"/>
</dbReference>
<dbReference type="Gene3D" id="3.20.20.450">
    <property type="entry name" value="EAL domain"/>
    <property type="match status" value="1"/>
</dbReference>
<dbReference type="InterPro" id="IPR035919">
    <property type="entry name" value="EAL_sf"/>
</dbReference>
<dbReference type="PANTHER" id="PTHR44757">
    <property type="entry name" value="DIGUANYLATE CYCLASE DGCP"/>
    <property type="match status" value="1"/>
</dbReference>
<feature type="domain" description="GGDEF" evidence="5">
    <location>
        <begin position="375"/>
        <end position="511"/>
    </location>
</feature>
<evidence type="ECO:0000313" key="7">
    <source>
        <dbReference type="Proteomes" id="UP001501867"/>
    </source>
</evidence>
<dbReference type="SUPFAM" id="SSF55073">
    <property type="entry name" value="Nucleotide cyclase"/>
    <property type="match status" value="1"/>
</dbReference>
<dbReference type="Pfam" id="PF00563">
    <property type="entry name" value="EAL"/>
    <property type="match status" value="1"/>
</dbReference>
<feature type="compositionally biased region" description="Pro residues" evidence="1">
    <location>
        <begin position="1"/>
        <end position="12"/>
    </location>
</feature>
<dbReference type="NCBIfam" id="TIGR00229">
    <property type="entry name" value="sensory_box"/>
    <property type="match status" value="1"/>
</dbReference>
<dbReference type="SMART" id="SM00267">
    <property type="entry name" value="GGDEF"/>
    <property type="match status" value="1"/>
</dbReference>
<gene>
    <name evidence="6" type="primary">rmdA</name>
    <name evidence="6" type="ORF">GCM10010302_24470</name>
</gene>
<sequence length="782" mass="83932">MRLPAPTPPPATPGRRPRPAGGAASAPVPASAAQPPVPGAGLPVPSAEPAAPDAGRAPRRDPIGDLDDRIARFATIWGRAIFPVTATSLTRPEFEQHLVPLARTLTEALHARPFDAGVAQGVGAELVAVHCTDPEALSGTLGVVESYLVLYCGPDGTADGGGESAGSTEEYRSRCARLQHGIAAGFARALRERTLREQEAIARSALTARIDAQQALHASEERFRAVFEGAAVGIGIADLDGNILEVNDTLLKMFGGLEGHVRSRNVSEWGHPDDTPHVWKMYGELVRGEREHYRVEKPYYRHDGTVLWTNLTVSLLRDADGVPQYQLALMEDTTERRLLNLRLRYEATHDALTGLPNRTLFFERLEKALTAAPGSRFGLCYLDLDGFKAVNDSLGHSAGDRLLVEVADRLQSCATGPGEVVARLGGDEFVALTTGPAAQTEEKVSDLAVRILTALSTPIRLEGRELSVRGSIGIVEGTSGERTPAEVLRSADITMYRAKAAGGNRFEFADAEADARAITRHGLTNALPAALERGEFFIEYQPLVHLHDGSVRGAEALVRWSHPQYGVLGPDRFIPLAERTGLIVPLGRWVLEESVRQARNWQREHGGAPLRVNVNLSPTQLTHPGLVADTLRVLESSGLAPGALCLEVTESALIGADDELLEPLRRLAALGVDIALDDFGTGYSNLANLRRLPVSVLKLDRSFTQGMQQEPADPVDVKIVEGIVALAHSLELAVTVEGVETGAQAAQLRALGCDTAQGWYYARPGSPDRIHTLSLCDAVPTG</sequence>
<feature type="domain" description="PAS" evidence="2">
    <location>
        <begin position="219"/>
        <end position="289"/>
    </location>
</feature>
<evidence type="ECO:0000259" key="5">
    <source>
        <dbReference type="PROSITE" id="PS50887"/>
    </source>
</evidence>
<dbReference type="SMART" id="SM00091">
    <property type="entry name" value="PAS"/>
    <property type="match status" value="1"/>
</dbReference>
<organism evidence="6 7">
    <name type="scientific">Streptomyces polychromogenes</name>
    <dbReference type="NCBI Taxonomy" id="67342"/>
    <lineage>
        <taxon>Bacteria</taxon>
        <taxon>Bacillati</taxon>
        <taxon>Actinomycetota</taxon>
        <taxon>Actinomycetes</taxon>
        <taxon>Kitasatosporales</taxon>
        <taxon>Streptomycetaceae</taxon>
        <taxon>Streptomyces</taxon>
    </lineage>
</organism>
<evidence type="ECO:0000259" key="2">
    <source>
        <dbReference type="PROSITE" id="PS50112"/>
    </source>
</evidence>
<dbReference type="Pfam" id="PF00990">
    <property type="entry name" value="GGDEF"/>
    <property type="match status" value="1"/>
</dbReference>
<evidence type="ECO:0000259" key="3">
    <source>
        <dbReference type="PROSITE" id="PS50113"/>
    </source>
</evidence>
<dbReference type="Gene3D" id="3.30.70.270">
    <property type="match status" value="1"/>
</dbReference>
<keyword evidence="7" id="KW-1185">Reference proteome</keyword>
<dbReference type="PROSITE" id="PS50883">
    <property type="entry name" value="EAL"/>
    <property type="match status" value="1"/>
</dbReference>
<dbReference type="EMBL" id="BAAABV010000015">
    <property type="protein sequence ID" value="GAA0285320.1"/>
    <property type="molecule type" value="Genomic_DNA"/>
</dbReference>
<dbReference type="Pfam" id="PF13426">
    <property type="entry name" value="PAS_9"/>
    <property type="match status" value="1"/>
</dbReference>
<accession>A0ABN0VC36</accession>
<dbReference type="InterPro" id="IPR000160">
    <property type="entry name" value="GGDEF_dom"/>
</dbReference>
<comment type="caution">
    <text evidence="6">The sequence shown here is derived from an EMBL/GenBank/DDBJ whole genome shotgun (WGS) entry which is preliminary data.</text>
</comment>
<dbReference type="SMART" id="SM00052">
    <property type="entry name" value="EAL"/>
    <property type="match status" value="1"/>
</dbReference>
<evidence type="ECO:0000256" key="1">
    <source>
        <dbReference type="SAM" id="MobiDB-lite"/>
    </source>
</evidence>
<dbReference type="SUPFAM" id="SSF55785">
    <property type="entry name" value="PYP-like sensor domain (PAS domain)"/>
    <property type="match status" value="1"/>
</dbReference>